<evidence type="ECO:0000313" key="7">
    <source>
        <dbReference type="Proteomes" id="UP000278807"/>
    </source>
</evidence>
<protein>
    <submittedName>
        <fullName evidence="8">TAZ-type domain-containing protein</fullName>
    </submittedName>
</protein>
<dbReference type="Pfam" id="PF02135">
    <property type="entry name" value="zf-TAZ"/>
    <property type="match status" value="1"/>
</dbReference>
<keyword evidence="1 4" id="KW-0479">Metal-binding</keyword>
<dbReference type="InterPro" id="IPR035898">
    <property type="entry name" value="TAZ_dom_sf"/>
</dbReference>
<dbReference type="Proteomes" id="UP000278807">
    <property type="component" value="Unassembled WGS sequence"/>
</dbReference>
<reference evidence="6 7" key="2">
    <citation type="submission" date="2018-11" db="EMBL/GenBank/DDBJ databases">
        <authorList>
            <consortium name="Pathogen Informatics"/>
        </authorList>
    </citation>
    <scope>NUCLEOTIDE SEQUENCE [LARGE SCALE GENOMIC DNA]</scope>
</reference>
<evidence type="ECO:0000256" key="3">
    <source>
        <dbReference type="ARBA" id="ARBA00022833"/>
    </source>
</evidence>
<keyword evidence="7" id="KW-1185">Reference proteome</keyword>
<evidence type="ECO:0000313" key="8">
    <source>
        <dbReference type="WBParaSite" id="HNAJ_0000447501-mRNA-1"/>
    </source>
</evidence>
<dbReference type="PROSITE" id="PS50134">
    <property type="entry name" value="ZF_TAZ"/>
    <property type="match status" value="1"/>
</dbReference>
<feature type="domain" description="TAZ-type" evidence="5">
    <location>
        <begin position="17"/>
        <end position="97"/>
    </location>
</feature>
<dbReference type="GO" id="GO:0008270">
    <property type="term" value="F:zinc ion binding"/>
    <property type="evidence" value="ECO:0007669"/>
    <property type="project" value="UniProtKB-KW"/>
</dbReference>
<accession>A0A0R3TBN6</accession>
<sequence length="124" mass="14173">MFSPKAKSRATVTLACLSNDKEIRDQQAILLLMLHSRACNEECGVEDCWLMKRRLSHVKSCGGAANCRNKSYCSAYFALIRHWARCKDLQCLFCAPLKRELSLEARKLKGCRKNGNFRLEDKNS</sequence>
<name>A0A0R3TBN6_RODNA</name>
<evidence type="ECO:0000313" key="6">
    <source>
        <dbReference type="EMBL" id="VDO00333.1"/>
    </source>
</evidence>
<keyword evidence="3 4" id="KW-0862">Zinc</keyword>
<evidence type="ECO:0000256" key="4">
    <source>
        <dbReference type="PROSITE-ProRule" id="PRU00203"/>
    </source>
</evidence>
<evidence type="ECO:0000256" key="2">
    <source>
        <dbReference type="ARBA" id="ARBA00022771"/>
    </source>
</evidence>
<gene>
    <name evidence="6" type="ORF">HNAJ_LOCUS4473</name>
</gene>
<dbReference type="SUPFAM" id="SSF57933">
    <property type="entry name" value="TAZ domain"/>
    <property type="match status" value="1"/>
</dbReference>
<dbReference type="WBParaSite" id="HNAJ_0000447501-mRNA-1">
    <property type="protein sequence ID" value="HNAJ_0000447501-mRNA-1"/>
    <property type="gene ID" value="HNAJ_0000447501"/>
</dbReference>
<reference evidence="8" key="1">
    <citation type="submission" date="2017-02" db="UniProtKB">
        <authorList>
            <consortium name="WormBaseParasite"/>
        </authorList>
    </citation>
    <scope>IDENTIFICATION</scope>
</reference>
<feature type="zinc finger region" description="TAZ-type" evidence="4">
    <location>
        <begin position="17"/>
        <end position="97"/>
    </location>
</feature>
<evidence type="ECO:0000259" key="5">
    <source>
        <dbReference type="PROSITE" id="PS50134"/>
    </source>
</evidence>
<dbReference type="STRING" id="102285.A0A0R3TBN6"/>
<keyword evidence="2 4" id="KW-0863">Zinc-finger</keyword>
<dbReference type="SMART" id="SM00551">
    <property type="entry name" value="ZnF_TAZ"/>
    <property type="match status" value="1"/>
</dbReference>
<organism evidence="8">
    <name type="scientific">Rodentolepis nana</name>
    <name type="common">Dwarf tapeworm</name>
    <name type="synonym">Hymenolepis nana</name>
    <dbReference type="NCBI Taxonomy" id="102285"/>
    <lineage>
        <taxon>Eukaryota</taxon>
        <taxon>Metazoa</taxon>
        <taxon>Spiralia</taxon>
        <taxon>Lophotrochozoa</taxon>
        <taxon>Platyhelminthes</taxon>
        <taxon>Cestoda</taxon>
        <taxon>Eucestoda</taxon>
        <taxon>Cyclophyllidea</taxon>
        <taxon>Hymenolepididae</taxon>
        <taxon>Rodentolepis</taxon>
    </lineage>
</organism>
<dbReference type="AlphaFoldDB" id="A0A0R3TBN6"/>
<proteinExistence type="predicted"/>
<dbReference type="OrthoDB" id="899at2759"/>
<evidence type="ECO:0000256" key="1">
    <source>
        <dbReference type="ARBA" id="ARBA00022723"/>
    </source>
</evidence>
<dbReference type="EMBL" id="UZAE01003173">
    <property type="protein sequence ID" value="VDO00333.1"/>
    <property type="molecule type" value="Genomic_DNA"/>
</dbReference>
<dbReference type="Gene3D" id="1.20.1020.10">
    <property type="entry name" value="TAZ domain"/>
    <property type="match status" value="1"/>
</dbReference>
<dbReference type="InterPro" id="IPR000197">
    <property type="entry name" value="Znf_TAZ"/>
</dbReference>